<sequence>MTDLCKEDEKGMPVPVDQSRTHMRVSRTVGMLVRGAQKIGPANLAVTSSKNARASMRIANTDRDHKKDIHQIVGDNSVTQSINTEYLSGQVMAQKILIHVLLGERVIADPDNGFALYHMLAAALQVTRGGKDMSEDVKQGYIKIFEEAIDALEFMRSDPVRT</sequence>
<organism evidence="1 2">
    <name type="scientific">Marivita lacus</name>
    <dbReference type="NCBI Taxonomy" id="1323742"/>
    <lineage>
        <taxon>Bacteria</taxon>
        <taxon>Pseudomonadati</taxon>
        <taxon>Pseudomonadota</taxon>
        <taxon>Alphaproteobacteria</taxon>
        <taxon>Rhodobacterales</taxon>
        <taxon>Roseobacteraceae</taxon>
        <taxon>Marivita</taxon>
    </lineage>
</organism>
<name>A0ABQ1L328_9RHOB</name>
<evidence type="ECO:0000313" key="1">
    <source>
        <dbReference type="EMBL" id="GGC18841.1"/>
    </source>
</evidence>
<proteinExistence type="predicted"/>
<accession>A0ABQ1L328</accession>
<gene>
    <name evidence="1" type="ORF">GCM10011363_39380</name>
</gene>
<evidence type="ECO:0000313" key="2">
    <source>
        <dbReference type="Proteomes" id="UP000645462"/>
    </source>
</evidence>
<dbReference type="EMBL" id="BMFC01000015">
    <property type="protein sequence ID" value="GGC18841.1"/>
    <property type="molecule type" value="Genomic_DNA"/>
</dbReference>
<dbReference type="Proteomes" id="UP000645462">
    <property type="component" value="Unassembled WGS sequence"/>
</dbReference>
<protein>
    <submittedName>
        <fullName evidence="1">Uncharacterized protein</fullName>
    </submittedName>
</protein>
<reference evidence="2" key="1">
    <citation type="journal article" date="2019" name="Int. J. Syst. Evol. Microbiol.">
        <title>The Global Catalogue of Microorganisms (GCM) 10K type strain sequencing project: providing services to taxonomists for standard genome sequencing and annotation.</title>
        <authorList>
            <consortium name="The Broad Institute Genomics Platform"/>
            <consortium name="The Broad Institute Genome Sequencing Center for Infectious Disease"/>
            <person name="Wu L."/>
            <person name="Ma J."/>
        </authorList>
    </citation>
    <scope>NUCLEOTIDE SEQUENCE [LARGE SCALE GENOMIC DNA]</scope>
    <source>
        <strain evidence="2">CGMCC 1.12478</strain>
    </source>
</reference>
<dbReference type="RefSeq" id="WP_188483813.1">
    <property type="nucleotide sequence ID" value="NZ_BMFC01000015.1"/>
</dbReference>
<comment type="caution">
    <text evidence="1">The sequence shown here is derived from an EMBL/GenBank/DDBJ whole genome shotgun (WGS) entry which is preliminary data.</text>
</comment>
<keyword evidence="2" id="KW-1185">Reference proteome</keyword>